<dbReference type="SUPFAM" id="SSF55729">
    <property type="entry name" value="Acyl-CoA N-acyltransferases (Nat)"/>
    <property type="match status" value="1"/>
</dbReference>
<gene>
    <name evidence="3" type="ORF">SU48_07735</name>
</gene>
<dbReference type="PROSITE" id="PS51186">
    <property type="entry name" value="GNAT"/>
    <property type="match status" value="1"/>
</dbReference>
<dbReference type="InterPro" id="IPR016181">
    <property type="entry name" value="Acyl_CoA_acyltransferase"/>
</dbReference>
<dbReference type="PATRIC" id="fig|1182568.3.peg.1608"/>
<proteinExistence type="predicted"/>
<accession>A0A172T9P3</accession>
<dbReference type="EMBL" id="CP011387">
    <property type="protein sequence ID" value="ANE43674.1"/>
    <property type="molecule type" value="Genomic_DNA"/>
</dbReference>
<dbReference type="GO" id="GO:0016747">
    <property type="term" value="F:acyltransferase activity, transferring groups other than amino-acyl groups"/>
    <property type="evidence" value="ECO:0007669"/>
    <property type="project" value="InterPro"/>
</dbReference>
<evidence type="ECO:0000313" key="4">
    <source>
        <dbReference type="Proteomes" id="UP000077363"/>
    </source>
</evidence>
<dbReference type="Proteomes" id="UP000077363">
    <property type="component" value="Chromosome"/>
</dbReference>
<dbReference type="OrthoDB" id="9797456at2"/>
<dbReference type="KEGG" id="dpu:SU48_07735"/>
<dbReference type="Gene3D" id="3.40.630.30">
    <property type="match status" value="1"/>
</dbReference>
<dbReference type="AlphaFoldDB" id="A0A172T9P3"/>
<sequence length="304" mass="33111">MTEFQQPLSLGYHTDLAVRFHEGGSCEVLELADLGPVVRVATPSNPTFWWGNFLLMPRPPRVGELPAWLAAFRQAHPQARHVTFGLDTTDGEGGAQQEFVDAGFSLHRDTVLTTSQTVPPRTLNTDLNFRPLDATQDADWQAALGLRMAVNAADPEPHEAAGYQTFAARKLDAARAAQHRGRGAVFGAFGPTGQMYSGLGVFSADGAHRAGGVTRYQNVETHPETRSLGLAGTLVHRAGEWARTHLNAQTLVIVADPAYHAQRLYERAGFRPTEIQTAWERPPQEERSATESGSNPDSGRQAEP</sequence>
<feature type="region of interest" description="Disordered" evidence="1">
    <location>
        <begin position="273"/>
        <end position="304"/>
    </location>
</feature>
<organism evidence="3 4">
    <name type="scientific">Deinococcus puniceus</name>
    <dbReference type="NCBI Taxonomy" id="1182568"/>
    <lineage>
        <taxon>Bacteria</taxon>
        <taxon>Thermotogati</taxon>
        <taxon>Deinococcota</taxon>
        <taxon>Deinococci</taxon>
        <taxon>Deinococcales</taxon>
        <taxon>Deinococcaceae</taxon>
        <taxon>Deinococcus</taxon>
    </lineage>
</organism>
<evidence type="ECO:0000256" key="1">
    <source>
        <dbReference type="SAM" id="MobiDB-lite"/>
    </source>
</evidence>
<dbReference type="InterPro" id="IPR000182">
    <property type="entry name" value="GNAT_dom"/>
</dbReference>
<evidence type="ECO:0000259" key="2">
    <source>
        <dbReference type="PROSITE" id="PS51186"/>
    </source>
</evidence>
<keyword evidence="4" id="KW-1185">Reference proteome</keyword>
<name>A0A172T9P3_9DEIO</name>
<feature type="domain" description="N-acetyltransferase" evidence="2">
    <location>
        <begin position="127"/>
        <end position="291"/>
    </location>
</feature>
<reference evidence="3 4" key="1">
    <citation type="submission" date="2015-01" db="EMBL/GenBank/DDBJ databases">
        <title>Deinococcus puniceus/DY1/ whole genome sequencing.</title>
        <authorList>
            <person name="Kim M.K."/>
            <person name="Srinivasan S."/>
            <person name="Lee J.-J."/>
        </authorList>
    </citation>
    <scope>NUCLEOTIDE SEQUENCE [LARGE SCALE GENOMIC DNA]</scope>
    <source>
        <strain evidence="3 4">DY1</strain>
    </source>
</reference>
<dbReference type="STRING" id="1182568.SU48_07735"/>
<dbReference type="RefSeq" id="WP_064014745.1">
    <property type="nucleotide sequence ID" value="NZ_CP011387.1"/>
</dbReference>
<protein>
    <recommendedName>
        <fullName evidence="2">N-acetyltransferase domain-containing protein</fullName>
    </recommendedName>
</protein>
<dbReference type="Pfam" id="PF00583">
    <property type="entry name" value="Acetyltransf_1"/>
    <property type="match status" value="1"/>
</dbReference>
<evidence type="ECO:0000313" key="3">
    <source>
        <dbReference type="EMBL" id="ANE43674.1"/>
    </source>
</evidence>